<evidence type="ECO:0000256" key="1">
    <source>
        <dbReference type="ARBA" id="ARBA00004141"/>
    </source>
</evidence>
<evidence type="ECO:0000256" key="5">
    <source>
        <dbReference type="ARBA" id="ARBA00023136"/>
    </source>
</evidence>
<evidence type="ECO:0000313" key="12">
    <source>
        <dbReference type="EMBL" id="CAF1498808.1"/>
    </source>
</evidence>
<evidence type="ECO:0000256" key="9">
    <source>
        <dbReference type="SAM" id="Phobius"/>
    </source>
</evidence>
<dbReference type="InterPro" id="IPR017978">
    <property type="entry name" value="GPCR_3_C"/>
</dbReference>
<name>A0A815T072_9BILA</name>
<evidence type="ECO:0000256" key="2">
    <source>
        <dbReference type="ARBA" id="ARBA00022692"/>
    </source>
</evidence>
<keyword evidence="6" id="KW-0675">Receptor</keyword>
<comment type="caution">
    <text evidence="12">The sequence shown here is derived from an EMBL/GenBank/DDBJ whole genome shotgun (WGS) entry which is preliminary data.</text>
</comment>
<proteinExistence type="predicted"/>
<evidence type="ECO:0000313" key="15">
    <source>
        <dbReference type="Proteomes" id="UP000663829"/>
    </source>
</evidence>
<evidence type="ECO:0000256" key="6">
    <source>
        <dbReference type="ARBA" id="ARBA00023170"/>
    </source>
</evidence>
<dbReference type="EMBL" id="CAJNOK010015598">
    <property type="protein sequence ID" value="CAF1228639.1"/>
    <property type="molecule type" value="Genomic_DNA"/>
</dbReference>
<dbReference type="Proteomes" id="UP000663829">
    <property type="component" value="Unassembled WGS sequence"/>
</dbReference>
<dbReference type="EMBL" id="CAJOBC010087778">
    <property type="protein sequence ID" value="CAF4360908.1"/>
    <property type="molecule type" value="Genomic_DNA"/>
</dbReference>
<evidence type="ECO:0000256" key="3">
    <source>
        <dbReference type="ARBA" id="ARBA00022989"/>
    </source>
</evidence>
<evidence type="ECO:0000256" key="7">
    <source>
        <dbReference type="ARBA" id="ARBA00023180"/>
    </source>
</evidence>
<dbReference type="InterPro" id="IPR002455">
    <property type="entry name" value="GPCR3_GABA-B"/>
</dbReference>
<evidence type="ECO:0000313" key="13">
    <source>
        <dbReference type="EMBL" id="CAF4036679.1"/>
    </source>
</evidence>
<evidence type="ECO:0000256" key="4">
    <source>
        <dbReference type="ARBA" id="ARBA00023040"/>
    </source>
</evidence>
<evidence type="ECO:0000313" key="11">
    <source>
        <dbReference type="EMBL" id="CAF1228639.1"/>
    </source>
</evidence>
<comment type="subcellular location">
    <subcellularLocation>
        <location evidence="1">Membrane</location>
        <topology evidence="1">Multi-pass membrane protein</topology>
    </subcellularLocation>
</comment>
<keyword evidence="8" id="KW-0807">Transducer</keyword>
<reference evidence="12" key="1">
    <citation type="submission" date="2021-02" db="EMBL/GenBank/DDBJ databases">
        <authorList>
            <person name="Nowell W R."/>
        </authorList>
    </citation>
    <scope>NUCLEOTIDE SEQUENCE</scope>
</reference>
<protein>
    <recommendedName>
        <fullName evidence="10">G-protein coupled receptors family 3 profile domain-containing protein</fullName>
    </recommendedName>
</protein>
<evidence type="ECO:0000313" key="14">
    <source>
        <dbReference type="EMBL" id="CAF4360908.1"/>
    </source>
</evidence>
<dbReference type="PANTHER" id="PTHR10519">
    <property type="entry name" value="GABA-B RECEPTOR"/>
    <property type="match status" value="1"/>
</dbReference>
<keyword evidence="15" id="KW-1185">Reference proteome</keyword>
<keyword evidence="7" id="KW-0325">Glycoprotein</keyword>
<dbReference type="EMBL" id="CAJNOQ010022261">
    <property type="protein sequence ID" value="CAF1498808.1"/>
    <property type="molecule type" value="Genomic_DNA"/>
</dbReference>
<dbReference type="EMBL" id="CAJOBA010037144">
    <property type="protein sequence ID" value="CAF4036679.1"/>
    <property type="molecule type" value="Genomic_DNA"/>
</dbReference>
<keyword evidence="5 9" id="KW-0472">Membrane</keyword>
<dbReference type="PROSITE" id="PS50259">
    <property type="entry name" value="G_PROTEIN_RECEP_F3_4"/>
    <property type="match status" value="1"/>
</dbReference>
<dbReference type="AlphaFoldDB" id="A0A815T072"/>
<gene>
    <name evidence="12" type="ORF">GPM918_LOCUS36587</name>
    <name evidence="11" type="ORF">OVA965_LOCUS25267</name>
    <name evidence="14" type="ORF">SRO942_LOCUS37335</name>
    <name evidence="13" type="ORF">TMI583_LOCUS25995</name>
</gene>
<dbReference type="Pfam" id="PF00003">
    <property type="entry name" value="7tm_3"/>
    <property type="match status" value="1"/>
</dbReference>
<feature type="transmembrane region" description="Helical" evidence="9">
    <location>
        <begin position="124"/>
        <end position="142"/>
    </location>
</feature>
<feature type="transmembrane region" description="Helical" evidence="9">
    <location>
        <begin position="154"/>
        <end position="181"/>
    </location>
</feature>
<dbReference type="GO" id="GO:0007214">
    <property type="term" value="P:gamma-aminobutyric acid signaling pathway"/>
    <property type="evidence" value="ECO:0007669"/>
    <property type="project" value="TreeGrafter"/>
</dbReference>
<dbReference type="Proteomes" id="UP000681722">
    <property type="component" value="Unassembled WGS sequence"/>
</dbReference>
<dbReference type="GO" id="GO:0004965">
    <property type="term" value="F:G protein-coupled GABA receptor activity"/>
    <property type="evidence" value="ECO:0007669"/>
    <property type="project" value="InterPro"/>
</dbReference>
<organism evidence="12 15">
    <name type="scientific">Didymodactylos carnosus</name>
    <dbReference type="NCBI Taxonomy" id="1234261"/>
    <lineage>
        <taxon>Eukaryota</taxon>
        <taxon>Metazoa</taxon>
        <taxon>Spiralia</taxon>
        <taxon>Gnathifera</taxon>
        <taxon>Rotifera</taxon>
        <taxon>Eurotatoria</taxon>
        <taxon>Bdelloidea</taxon>
        <taxon>Philodinida</taxon>
        <taxon>Philodinidae</taxon>
        <taxon>Didymodactylos</taxon>
    </lineage>
</organism>
<keyword evidence="4" id="KW-0297">G-protein coupled receptor</keyword>
<dbReference type="GO" id="GO:0038039">
    <property type="term" value="C:G protein-coupled receptor heterodimeric complex"/>
    <property type="evidence" value="ECO:0007669"/>
    <property type="project" value="TreeGrafter"/>
</dbReference>
<dbReference type="OrthoDB" id="2158641at2759"/>
<dbReference type="Proteomes" id="UP000682733">
    <property type="component" value="Unassembled WGS sequence"/>
</dbReference>
<keyword evidence="3 9" id="KW-1133">Transmembrane helix</keyword>
<feature type="domain" description="G-protein coupled receptors family 3 profile" evidence="10">
    <location>
        <begin position="61"/>
        <end position="196"/>
    </location>
</feature>
<sequence length="221" mass="25763">MFSYSEILELRSSVKLKTYRLYKIFNTMRHQYHLADKHLLLILFGFILFVSIMLLGLNIGDPFFIDKDQYHKSSENDYLYCSSNHQTTIYIPFTLTVRFSLLLLTSVCAFKIRQIPDSFNETKQLSLTVYNLLFLSILLPVLDGILGRGTTQGTLAHGLCLFVICLITIIIMFAPKLLLLYNNRKEQSTRRKSVVDIFSSTLQRHKNFYSKDLIRRRTVTN</sequence>
<dbReference type="Proteomes" id="UP000677228">
    <property type="component" value="Unassembled WGS sequence"/>
</dbReference>
<keyword evidence="2 9" id="KW-0812">Transmembrane</keyword>
<feature type="transmembrane region" description="Helical" evidence="9">
    <location>
        <begin position="89"/>
        <end position="112"/>
    </location>
</feature>
<dbReference type="PANTHER" id="PTHR10519:SF20">
    <property type="entry name" value="G-PROTEIN COUPLED RECEPTOR 156-RELATED"/>
    <property type="match status" value="1"/>
</dbReference>
<accession>A0A815T072</accession>
<evidence type="ECO:0000256" key="8">
    <source>
        <dbReference type="ARBA" id="ARBA00023224"/>
    </source>
</evidence>
<evidence type="ECO:0000259" key="10">
    <source>
        <dbReference type="PROSITE" id="PS50259"/>
    </source>
</evidence>
<feature type="transmembrane region" description="Helical" evidence="9">
    <location>
        <begin position="38"/>
        <end position="59"/>
    </location>
</feature>